<reference evidence="2 3" key="1">
    <citation type="submission" date="2021-01" db="EMBL/GenBank/DDBJ databases">
        <title>Whole genome shotgun sequence of Actinoplanes couchii NBRC 106145.</title>
        <authorList>
            <person name="Komaki H."/>
            <person name="Tamura T."/>
        </authorList>
    </citation>
    <scope>NUCLEOTIDE SEQUENCE [LARGE SCALE GENOMIC DNA]</scope>
    <source>
        <strain evidence="2 3">NBRC 106145</strain>
    </source>
</reference>
<dbReference type="EMBL" id="BOMG01000042">
    <property type="protein sequence ID" value="GID54784.1"/>
    <property type="molecule type" value="Genomic_DNA"/>
</dbReference>
<evidence type="ECO:0000313" key="3">
    <source>
        <dbReference type="Proteomes" id="UP000612282"/>
    </source>
</evidence>
<feature type="compositionally biased region" description="Low complexity" evidence="1">
    <location>
        <begin position="10"/>
        <end position="37"/>
    </location>
</feature>
<sequence length="76" mass="8231">MADSLSGRSAPSVKAVPPASAIAARATRATIHAPTTANRRREHQCARVDKTMTFQAVEQGLIRVVRRRPGNVNPAW</sequence>
<evidence type="ECO:0000256" key="1">
    <source>
        <dbReference type="SAM" id="MobiDB-lite"/>
    </source>
</evidence>
<keyword evidence="3" id="KW-1185">Reference proteome</keyword>
<dbReference type="Proteomes" id="UP000612282">
    <property type="component" value="Unassembled WGS sequence"/>
</dbReference>
<feature type="region of interest" description="Disordered" evidence="1">
    <location>
        <begin position="1"/>
        <end position="45"/>
    </location>
</feature>
<organism evidence="2 3">
    <name type="scientific">Actinoplanes couchii</name>
    <dbReference type="NCBI Taxonomy" id="403638"/>
    <lineage>
        <taxon>Bacteria</taxon>
        <taxon>Bacillati</taxon>
        <taxon>Actinomycetota</taxon>
        <taxon>Actinomycetes</taxon>
        <taxon>Micromonosporales</taxon>
        <taxon>Micromonosporaceae</taxon>
        <taxon>Actinoplanes</taxon>
    </lineage>
</organism>
<protein>
    <submittedName>
        <fullName evidence="2">Uncharacterized protein</fullName>
    </submittedName>
</protein>
<proteinExistence type="predicted"/>
<name>A0ABQ3X8K3_9ACTN</name>
<evidence type="ECO:0000313" key="2">
    <source>
        <dbReference type="EMBL" id="GID54784.1"/>
    </source>
</evidence>
<accession>A0ABQ3X8K3</accession>
<comment type="caution">
    <text evidence="2">The sequence shown here is derived from an EMBL/GenBank/DDBJ whole genome shotgun (WGS) entry which is preliminary data.</text>
</comment>
<gene>
    <name evidence="2" type="ORF">Aco03nite_031880</name>
</gene>